<name>A0A1C0Z0Y9_9BACL</name>
<gene>
    <name evidence="1" type="ORF">A6K76_00945</name>
</gene>
<proteinExistence type="predicted"/>
<dbReference type="EMBL" id="MATO01000012">
    <property type="protein sequence ID" value="OCS93085.1"/>
    <property type="molecule type" value="Genomic_DNA"/>
</dbReference>
<organism evidence="1 2">
    <name type="scientific">Caryophanon latum</name>
    <dbReference type="NCBI Taxonomy" id="33977"/>
    <lineage>
        <taxon>Bacteria</taxon>
        <taxon>Bacillati</taxon>
        <taxon>Bacillota</taxon>
        <taxon>Bacilli</taxon>
        <taxon>Bacillales</taxon>
        <taxon>Caryophanaceae</taxon>
        <taxon>Caryophanon</taxon>
    </lineage>
</organism>
<dbReference type="Proteomes" id="UP000093482">
    <property type="component" value="Unassembled WGS sequence"/>
</dbReference>
<comment type="caution">
    <text evidence="1">The sequence shown here is derived from an EMBL/GenBank/DDBJ whole genome shotgun (WGS) entry which is preliminary data.</text>
</comment>
<evidence type="ECO:0008006" key="3">
    <source>
        <dbReference type="Google" id="ProtNLM"/>
    </source>
</evidence>
<dbReference type="AlphaFoldDB" id="A0A1C0Z0Y9"/>
<protein>
    <recommendedName>
        <fullName evidence="3">VanZ-like domain-containing protein</fullName>
    </recommendedName>
</protein>
<evidence type="ECO:0000313" key="1">
    <source>
        <dbReference type="EMBL" id="OCS93085.1"/>
    </source>
</evidence>
<keyword evidence="2" id="KW-1185">Reference proteome</keyword>
<evidence type="ECO:0000313" key="2">
    <source>
        <dbReference type="Proteomes" id="UP000093482"/>
    </source>
</evidence>
<reference evidence="1 2" key="1">
    <citation type="submission" date="2016-07" db="EMBL/GenBank/DDBJ databases">
        <title>Caryophanon latum genome sequencing.</title>
        <authorList>
            <person name="Verma A."/>
            <person name="Pal Y."/>
            <person name="Krishnamurthi S."/>
        </authorList>
    </citation>
    <scope>NUCLEOTIDE SEQUENCE [LARGE SCALE GENOMIC DNA]</scope>
    <source>
        <strain evidence="1 2">DSM 14151</strain>
    </source>
</reference>
<accession>A0A1C0Z0Y9</accession>
<sequence length="97" mass="11247">MHWDVSSYVRYTLPDALWVYAFASFLCVKWVGEPTSMWRTTFIVLPFLLGPGSEVAQFIFPTLGTFDVIDLYSMVLAYIAAYSVSKYVQKEWYHGEK</sequence>